<proteinExistence type="inferred from homology"/>
<organism evidence="2">
    <name type="scientific">marine sediment metagenome</name>
    <dbReference type="NCBI Taxonomy" id="412755"/>
    <lineage>
        <taxon>unclassified sequences</taxon>
        <taxon>metagenomes</taxon>
        <taxon>ecological metagenomes</taxon>
    </lineage>
</organism>
<evidence type="ECO:0008006" key="3">
    <source>
        <dbReference type="Google" id="ProtNLM"/>
    </source>
</evidence>
<name>X0ST42_9ZZZZ</name>
<dbReference type="Gene3D" id="3.40.1620.10">
    <property type="entry name" value="YefM-like domain"/>
    <property type="match status" value="1"/>
</dbReference>
<evidence type="ECO:0000256" key="1">
    <source>
        <dbReference type="ARBA" id="ARBA00009981"/>
    </source>
</evidence>
<dbReference type="InterPro" id="IPR051416">
    <property type="entry name" value="phD-YefM_TA_antitoxins"/>
</dbReference>
<gene>
    <name evidence="2" type="ORF">S01H1_02003</name>
</gene>
<accession>X0ST42</accession>
<dbReference type="InterPro" id="IPR006442">
    <property type="entry name" value="Antitoxin_Phd/YefM"/>
</dbReference>
<dbReference type="AlphaFoldDB" id="X0ST42"/>
<sequence>MIKVNVHEAKTQLSRLLARVSAGEEVVISKSGKPMARLVPWGNEKKNRVPGLDKGLVHVPEDFDSPLPPELLATFES</sequence>
<reference evidence="2" key="1">
    <citation type="journal article" date="2014" name="Front. Microbiol.">
        <title>High frequency of phylogenetically diverse reductive dehalogenase-homologous genes in deep subseafloor sedimentary metagenomes.</title>
        <authorList>
            <person name="Kawai M."/>
            <person name="Futagami T."/>
            <person name="Toyoda A."/>
            <person name="Takaki Y."/>
            <person name="Nishi S."/>
            <person name="Hori S."/>
            <person name="Arai W."/>
            <person name="Tsubouchi T."/>
            <person name="Morono Y."/>
            <person name="Uchiyama I."/>
            <person name="Ito T."/>
            <person name="Fujiyama A."/>
            <person name="Inagaki F."/>
            <person name="Takami H."/>
        </authorList>
    </citation>
    <scope>NUCLEOTIDE SEQUENCE</scope>
    <source>
        <strain evidence="2">Expedition CK06-06</strain>
    </source>
</reference>
<dbReference type="SUPFAM" id="SSF143120">
    <property type="entry name" value="YefM-like"/>
    <property type="match status" value="1"/>
</dbReference>
<dbReference type="Pfam" id="PF02604">
    <property type="entry name" value="PhdYeFM_antitox"/>
    <property type="match status" value="1"/>
</dbReference>
<dbReference type="InterPro" id="IPR036165">
    <property type="entry name" value="YefM-like_sf"/>
</dbReference>
<comment type="caution">
    <text evidence="2">The sequence shown here is derived from an EMBL/GenBank/DDBJ whole genome shotgun (WGS) entry which is preliminary data.</text>
</comment>
<comment type="similarity">
    <text evidence="1">Belongs to the phD/YefM antitoxin family.</text>
</comment>
<dbReference type="PANTHER" id="PTHR35377">
    <property type="entry name" value="ANTITOXIN VAPB49-RELATED-RELATED"/>
    <property type="match status" value="1"/>
</dbReference>
<dbReference type="EMBL" id="BARS01000921">
    <property type="protein sequence ID" value="GAF84159.1"/>
    <property type="molecule type" value="Genomic_DNA"/>
</dbReference>
<evidence type="ECO:0000313" key="2">
    <source>
        <dbReference type="EMBL" id="GAF84159.1"/>
    </source>
</evidence>
<dbReference type="NCBIfam" id="TIGR01552">
    <property type="entry name" value="phd_fam"/>
    <property type="match status" value="1"/>
</dbReference>
<protein>
    <recommendedName>
        <fullName evidence="3">Antitoxin</fullName>
    </recommendedName>
</protein>